<feature type="compositionally biased region" description="Polar residues" evidence="1">
    <location>
        <begin position="47"/>
        <end position="60"/>
    </location>
</feature>
<name>A0A3N4I7T7_ASCIM</name>
<evidence type="ECO:0000313" key="2">
    <source>
        <dbReference type="EMBL" id="RPA81556.1"/>
    </source>
</evidence>
<evidence type="ECO:0000313" key="3">
    <source>
        <dbReference type="Proteomes" id="UP000275078"/>
    </source>
</evidence>
<accession>A0A3N4I7T7</accession>
<gene>
    <name evidence="2" type="ORF">BJ508DRAFT_111049</name>
</gene>
<dbReference type="EMBL" id="ML119678">
    <property type="protein sequence ID" value="RPA81556.1"/>
    <property type="molecule type" value="Genomic_DNA"/>
</dbReference>
<reference evidence="2 3" key="1">
    <citation type="journal article" date="2018" name="Nat. Ecol. Evol.">
        <title>Pezizomycetes genomes reveal the molecular basis of ectomycorrhizal truffle lifestyle.</title>
        <authorList>
            <person name="Murat C."/>
            <person name="Payen T."/>
            <person name="Noel B."/>
            <person name="Kuo A."/>
            <person name="Morin E."/>
            <person name="Chen J."/>
            <person name="Kohler A."/>
            <person name="Krizsan K."/>
            <person name="Balestrini R."/>
            <person name="Da Silva C."/>
            <person name="Montanini B."/>
            <person name="Hainaut M."/>
            <person name="Levati E."/>
            <person name="Barry K.W."/>
            <person name="Belfiori B."/>
            <person name="Cichocki N."/>
            <person name="Clum A."/>
            <person name="Dockter R.B."/>
            <person name="Fauchery L."/>
            <person name="Guy J."/>
            <person name="Iotti M."/>
            <person name="Le Tacon F."/>
            <person name="Lindquist E.A."/>
            <person name="Lipzen A."/>
            <person name="Malagnac F."/>
            <person name="Mello A."/>
            <person name="Molinier V."/>
            <person name="Miyauchi S."/>
            <person name="Poulain J."/>
            <person name="Riccioni C."/>
            <person name="Rubini A."/>
            <person name="Sitrit Y."/>
            <person name="Splivallo R."/>
            <person name="Traeger S."/>
            <person name="Wang M."/>
            <person name="Zifcakova L."/>
            <person name="Wipf D."/>
            <person name="Zambonelli A."/>
            <person name="Paolocci F."/>
            <person name="Nowrousian M."/>
            <person name="Ottonello S."/>
            <person name="Baldrian P."/>
            <person name="Spatafora J.W."/>
            <person name="Henrissat B."/>
            <person name="Nagy L.G."/>
            <person name="Aury J.M."/>
            <person name="Wincker P."/>
            <person name="Grigoriev I.V."/>
            <person name="Bonfante P."/>
            <person name="Martin F.M."/>
        </authorList>
    </citation>
    <scope>NUCLEOTIDE SEQUENCE [LARGE SCALE GENOMIC DNA]</scope>
    <source>
        <strain evidence="2 3">RN42</strain>
    </source>
</reference>
<organism evidence="2 3">
    <name type="scientific">Ascobolus immersus RN42</name>
    <dbReference type="NCBI Taxonomy" id="1160509"/>
    <lineage>
        <taxon>Eukaryota</taxon>
        <taxon>Fungi</taxon>
        <taxon>Dikarya</taxon>
        <taxon>Ascomycota</taxon>
        <taxon>Pezizomycotina</taxon>
        <taxon>Pezizomycetes</taxon>
        <taxon>Pezizales</taxon>
        <taxon>Ascobolaceae</taxon>
        <taxon>Ascobolus</taxon>
    </lineage>
</organism>
<sequence length="72" mass="7970">MPPSRTSLVNSALLSELTEPHQVYTSRHPDKRSLHIPDGPGRYPIPSASQKSPQDESPTSLHHCKMTPTANR</sequence>
<dbReference type="Proteomes" id="UP000275078">
    <property type="component" value="Unassembled WGS sequence"/>
</dbReference>
<evidence type="ECO:0000256" key="1">
    <source>
        <dbReference type="SAM" id="MobiDB-lite"/>
    </source>
</evidence>
<feature type="region of interest" description="Disordered" evidence="1">
    <location>
        <begin position="19"/>
        <end position="72"/>
    </location>
</feature>
<keyword evidence="3" id="KW-1185">Reference proteome</keyword>
<protein>
    <submittedName>
        <fullName evidence="2">Uncharacterized protein</fullName>
    </submittedName>
</protein>
<dbReference type="AlphaFoldDB" id="A0A3N4I7T7"/>
<proteinExistence type="predicted"/>